<proteinExistence type="predicted"/>
<keyword evidence="9" id="KW-1185">Reference proteome</keyword>
<dbReference type="PANTHER" id="PTHR13522">
    <property type="entry name" value="U6 SNRNA PHOSPHODIESTERASE 1"/>
    <property type="match status" value="1"/>
</dbReference>
<dbReference type="AlphaFoldDB" id="A0A420YKC9"/>
<evidence type="ECO:0000256" key="7">
    <source>
        <dbReference type="SAM" id="MobiDB-lite"/>
    </source>
</evidence>
<dbReference type="EMBL" id="QVQW01000005">
    <property type="protein sequence ID" value="RKU48295.1"/>
    <property type="molecule type" value="Genomic_DNA"/>
</dbReference>
<gene>
    <name evidence="8" type="primary">USB1</name>
    <name evidence="8" type="ORF">DL546_007550</name>
</gene>
<evidence type="ECO:0000256" key="3">
    <source>
        <dbReference type="ARBA" id="ARBA00023239"/>
    </source>
</evidence>
<evidence type="ECO:0000256" key="6">
    <source>
        <dbReference type="ARBA" id="ARBA00030030"/>
    </source>
</evidence>
<keyword evidence="1" id="KW-0540">Nuclease</keyword>
<accession>A0A420YKC9</accession>
<organism evidence="8 9">
    <name type="scientific">Coniochaeta pulveracea</name>
    <dbReference type="NCBI Taxonomy" id="177199"/>
    <lineage>
        <taxon>Eukaryota</taxon>
        <taxon>Fungi</taxon>
        <taxon>Dikarya</taxon>
        <taxon>Ascomycota</taxon>
        <taxon>Pezizomycotina</taxon>
        <taxon>Sordariomycetes</taxon>
        <taxon>Sordariomycetidae</taxon>
        <taxon>Coniochaetales</taxon>
        <taxon>Coniochaetaceae</taxon>
        <taxon>Coniochaeta</taxon>
    </lineage>
</organism>
<evidence type="ECO:0000256" key="5">
    <source>
        <dbReference type="ARBA" id="ARBA00029543"/>
    </source>
</evidence>
<dbReference type="Gene3D" id="3.90.1140.10">
    <property type="entry name" value="Cyclic phosphodiesterase"/>
    <property type="match status" value="1"/>
</dbReference>
<dbReference type="Pfam" id="PF09749">
    <property type="entry name" value="HVSL"/>
    <property type="match status" value="2"/>
</dbReference>
<dbReference type="Proteomes" id="UP000275385">
    <property type="component" value="Unassembled WGS sequence"/>
</dbReference>
<comment type="caution">
    <text evidence="8">The sequence shown here is derived from an EMBL/GenBank/DDBJ whole genome shotgun (WGS) entry which is preliminary data.</text>
</comment>
<dbReference type="GO" id="GO:0000175">
    <property type="term" value="F:3'-5'-RNA exonuclease activity"/>
    <property type="evidence" value="ECO:0007669"/>
    <property type="project" value="TreeGrafter"/>
</dbReference>
<reference evidence="8 9" key="1">
    <citation type="submission" date="2018-08" db="EMBL/GenBank/DDBJ databases">
        <title>Draft genome of the lignicolous fungus Coniochaeta pulveracea.</title>
        <authorList>
            <person name="Borstlap C.J."/>
            <person name="De Witt R.N."/>
            <person name="Botha A."/>
            <person name="Volschenk H."/>
        </authorList>
    </citation>
    <scope>NUCLEOTIDE SEQUENCE [LARGE SCALE GENOMIC DNA]</scope>
    <source>
        <strain evidence="8 9">CAB683</strain>
    </source>
</reference>
<feature type="region of interest" description="Disordered" evidence="7">
    <location>
        <begin position="1"/>
        <end position="40"/>
    </location>
</feature>
<dbReference type="InterPro" id="IPR027521">
    <property type="entry name" value="Usb1"/>
</dbReference>
<protein>
    <recommendedName>
        <fullName evidence="5">U6 snRNA phosphodiesterase 1</fullName>
    </recommendedName>
    <alternativeName>
        <fullName evidence="6">3'-5' RNA exonuclease USB1</fullName>
    </alternativeName>
</protein>
<evidence type="ECO:0000313" key="9">
    <source>
        <dbReference type="Proteomes" id="UP000275385"/>
    </source>
</evidence>
<evidence type="ECO:0000256" key="4">
    <source>
        <dbReference type="ARBA" id="ARBA00023242"/>
    </source>
</evidence>
<keyword evidence="2" id="KW-0378">Hydrolase</keyword>
<dbReference type="PANTHER" id="PTHR13522:SF3">
    <property type="entry name" value="U6 SNRNA PHOSPHODIESTERASE 1"/>
    <property type="match status" value="1"/>
</dbReference>
<evidence type="ECO:0000313" key="8">
    <source>
        <dbReference type="EMBL" id="RKU48295.1"/>
    </source>
</evidence>
<dbReference type="STRING" id="177199.A0A420YKC9"/>
<keyword evidence="4" id="KW-0539">Nucleus</keyword>
<evidence type="ECO:0000256" key="1">
    <source>
        <dbReference type="ARBA" id="ARBA00022722"/>
    </source>
</evidence>
<dbReference type="OrthoDB" id="49151at2759"/>
<dbReference type="GO" id="GO:0005634">
    <property type="term" value="C:nucleus"/>
    <property type="evidence" value="ECO:0007669"/>
    <property type="project" value="TreeGrafter"/>
</dbReference>
<keyword evidence="3" id="KW-0456">Lyase</keyword>
<name>A0A420YKC9_9PEZI</name>
<dbReference type="GO" id="GO:0016829">
    <property type="term" value="F:lyase activity"/>
    <property type="evidence" value="ECO:0007669"/>
    <property type="project" value="UniProtKB-KW"/>
</dbReference>
<evidence type="ECO:0000256" key="2">
    <source>
        <dbReference type="ARBA" id="ARBA00022801"/>
    </source>
</evidence>
<dbReference type="GO" id="GO:0034477">
    <property type="term" value="P:U6 snRNA 3'-end processing"/>
    <property type="evidence" value="ECO:0007669"/>
    <property type="project" value="InterPro"/>
</dbReference>
<sequence length="222" mass="25054">MGLVNYQSSSDSDSPPPPKKLKPSSPESTLPPLPPTFHDLYAHTVRPSTRDDPSLHQGRRRQIPHVAGQWPSHLYIEWRPSSTEHRLLESFLTRLREEVGVAAEMPGFLASDVGVPLPLHNPNPELTVLLARCNTVVQKYGQPQLYQWADERKIGDAFHISIAWSFAVPDEELKRKTSELSDEPCFKEALERMDIPGDGIKAKIGNVVHHIPLCRPRKRTRA</sequence>